<protein>
    <submittedName>
        <fullName evidence="1">Uncharacterized protein</fullName>
    </submittedName>
</protein>
<comment type="caution">
    <text evidence="1">The sequence shown here is derived from an EMBL/GenBank/DDBJ whole genome shotgun (WGS) entry which is preliminary data.</text>
</comment>
<proteinExistence type="predicted"/>
<dbReference type="Proteomes" id="UP000006443">
    <property type="component" value="Unassembled WGS sequence"/>
</dbReference>
<evidence type="ECO:0000313" key="2">
    <source>
        <dbReference type="Proteomes" id="UP000006443"/>
    </source>
</evidence>
<dbReference type="OrthoDB" id="2376828at2"/>
<accession>C0GJ25</accession>
<dbReference type="AlphaFoldDB" id="C0GJ25"/>
<reference evidence="1 2" key="1">
    <citation type="submission" date="2009-02" db="EMBL/GenBank/DDBJ databases">
        <title>Sequencing of the draft genome and assembly of Dethiobacter alkaliphilus AHT 1.</title>
        <authorList>
            <consortium name="US DOE Joint Genome Institute (JGI-PGF)"/>
            <person name="Lucas S."/>
            <person name="Copeland A."/>
            <person name="Lapidus A."/>
            <person name="Glavina del Rio T."/>
            <person name="Dalin E."/>
            <person name="Tice H."/>
            <person name="Bruce D."/>
            <person name="Goodwin L."/>
            <person name="Pitluck S."/>
            <person name="Larimer F."/>
            <person name="Land M.L."/>
            <person name="Hauser L."/>
            <person name="Muyzer G."/>
        </authorList>
    </citation>
    <scope>NUCLEOTIDE SEQUENCE [LARGE SCALE GENOMIC DNA]</scope>
    <source>
        <strain evidence="1 2">AHT 1</strain>
    </source>
</reference>
<keyword evidence="2" id="KW-1185">Reference proteome</keyword>
<gene>
    <name evidence="1" type="ORF">DealDRAFT_2484</name>
</gene>
<organism evidence="1 2">
    <name type="scientific">Dethiobacter alkaliphilus AHT 1</name>
    <dbReference type="NCBI Taxonomy" id="555088"/>
    <lineage>
        <taxon>Bacteria</taxon>
        <taxon>Bacillati</taxon>
        <taxon>Bacillota</taxon>
        <taxon>Dethiobacteria</taxon>
        <taxon>Dethiobacterales</taxon>
        <taxon>Dethiobacteraceae</taxon>
        <taxon>Dethiobacter</taxon>
    </lineage>
</organism>
<dbReference type="STRING" id="555088.DealDRAFT_2484"/>
<sequence>MPYKICTYCGKASYSAAESPSVKWLCPYCDKDISHVEGLTSLPQKEDSEGHEQ</sequence>
<dbReference type="RefSeq" id="WP_008517922.1">
    <property type="nucleotide sequence ID" value="NZ_ACJM01000014.1"/>
</dbReference>
<name>C0GJ25_DETAL</name>
<dbReference type="EMBL" id="ACJM01000014">
    <property type="protein sequence ID" value="EEG76658.1"/>
    <property type="molecule type" value="Genomic_DNA"/>
</dbReference>
<evidence type="ECO:0000313" key="1">
    <source>
        <dbReference type="EMBL" id="EEG76658.1"/>
    </source>
</evidence>